<keyword evidence="3 5" id="KW-0808">Transferase</keyword>
<name>A0A9P6HJY3_9AGAM</name>
<dbReference type="GO" id="GO:0005634">
    <property type="term" value="C:nucleus"/>
    <property type="evidence" value="ECO:0007669"/>
    <property type="project" value="TreeGrafter"/>
</dbReference>
<dbReference type="InterPro" id="IPR017182">
    <property type="entry name" value="METTL16/PsiM"/>
</dbReference>
<evidence type="ECO:0000256" key="5">
    <source>
        <dbReference type="PIRNR" id="PIRNR037350"/>
    </source>
</evidence>
<feature type="compositionally biased region" description="Polar residues" evidence="7">
    <location>
        <begin position="368"/>
        <end position="377"/>
    </location>
</feature>
<organism evidence="8 9">
    <name type="scientific">Thelephora terrestris</name>
    <dbReference type="NCBI Taxonomy" id="56493"/>
    <lineage>
        <taxon>Eukaryota</taxon>
        <taxon>Fungi</taxon>
        <taxon>Dikarya</taxon>
        <taxon>Basidiomycota</taxon>
        <taxon>Agaricomycotina</taxon>
        <taxon>Agaricomycetes</taxon>
        <taxon>Thelephorales</taxon>
        <taxon>Thelephoraceae</taxon>
        <taxon>Thelephora</taxon>
    </lineage>
</organism>
<dbReference type="PANTHER" id="PTHR13393:SF0">
    <property type="entry name" value="RNA N6-ADENOSINE-METHYLTRANSFERASE METTL16"/>
    <property type="match status" value="1"/>
</dbReference>
<evidence type="ECO:0000256" key="7">
    <source>
        <dbReference type="SAM" id="MobiDB-lite"/>
    </source>
</evidence>
<evidence type="ECO:0000256" key="6">
    <source>
        <dbReference type="PIRSR" id="PIRSR037350-1"/>
    </source>
</evidence>
<evidence type="ECO:0000256" key="4">
    <source>
        <dbReference type="ARBA" id="ARBA00022691"/>
    </source>
</evidence>
<dbReference type="AlphaFoldDB" id="A0A9P6HJY3"/>
<dbReference type="CDD" id="cd02440">
    <property type="entry name" value="AdoMet_MTases"/>
    <property type="match status" value="1"/>
</dbReference>
<evidence type="ECO:0000313" key="8">
    <source>
        <dbReference type="EMBL" id="KAF9787756.1"/>
    </source>
</evidence>
<keyword evidence="4 6" id="KW-0949">S-adenosyl-L-methionine</keyword>
<protein>
    <submittedName>
        <fullName evidence="8">S-adenosyl-L-methionine dependent methyltransferase</fullName>
    </submittedName>
</protein>
<dbReference type="SUPFAM" id="SSF53335">
    <property type="entry name" value="S-adenosyl-L-methionine-dependent methyltransferases"/>
    <property type="match status" value="1"/>
</dbReference>
<feature type="binding site" evidence="6">
    <location>
        <position position="126"/>
    </location>
    <ligand>
        <name>S-adenosyl-L-methionine</name>
        <dbReference type="ChEBI" id="CHEBI:59789"/>
    </ligand>
</feature>
<feature type="binding site" evidence="6">
    <location>
        <position position="102"/>
    </location>
    <ligand>
        <name>S-adenosyl-L-methionine</name>
        <dbReference type="ChEBI" id="CHEBI:59789"/>
    </ligand>
</feature>
<feature type="region of interest" description="Disordered" evidence="7">
    <location>
        <begin position="357"/>
        <end position="377"/>
    </location>
</feature>
<dbReference type="GO" id="GO:0070475">
    <property type="term" value="P:rRNA base methylation"/>
    <property type="evidence" value="ECO:0007669"/>
    <property type="project" value="TreeGrafter"/>
</dbReference>
<evidence type="ECO:0000256" key="3">
    <source>
        <dbReference type="ARBA" id="ARBA00022679"/>
    </source>
</evidence>
<gene>
    <name evidence="8" type="ORF">BJ322DRAFT_1179788</name>
</gene>
<sequence length="421" mass="46832">MHPRNLYNQPPDFLALANSHPPLLPYIVQTANGPTIDFKSQDALRHLTQALLYKDFSLNVQLPVDRLCPPIPNRLNYILWIQDILDPFHSAPAIAVRGIDIGTGASCIYPLLGCRMSPSWKFIATEIDPLSFECASVNVASNELHSRIHLHKALHHEPILSPLLGSDTFDFTMCNPPFYSSREEIEKSTLEKEFSPSAVCTGADTEMITPGGESAFVRRMVTESLTYRTKCRWFTSMLGKLSSLTDVVNSLRENNVENYAITELVQGQTRRWAIGWSFGDERLPDSVSRISNQSLHGLMPPHNTIRQPLGSADGAVALQKLRQALSATEGIIATQERTDPDRVTIGLAATGNTWSRAARRKKLKAPSGDTSQRTTSPPVALMCQVTLSHELEFNWVRGRDRALFESFCNHISRKVASKPSS</sequence>
<reference evidence="8" key="2">
    <citation type="submission" date="2020-11" db="EMBL/GenBank/DDBJ databases">
        <authorList>
            <consortium name="DOE Joint Genome Institute"/>
            <person name="Kuo A."/>
            <person name="Miyauchi S."/>
            <person name="Kiss E."/>
            <person name="Drula E."/>
            <person name="Kohler A."/>
            <person name="Sanchez-Garcia M."/>
            <person name="Andreopoulos B."/>
            <person name="Barry K.W."/>
            <person name="Bonito G."/>
            <person name="Buee M."/>
            <person name="Carver A."/>
            <person name="Chen C."/>
            <person name="Cichocki N."/>
            <person name="Clum A."/>
            <person name="Culley D."/>
            <person name="Crous P.W."/>
            <person name="Fauchery L."/>
            <person name="Girlanda M."/>
            <person name="Hayes R."/>
            <person name="Keri Z."/>
            <person name="Labutti K."/>
            <person name="Lipzen A."/>
            <person name="Lombard V."/>
            <person name="Magnuson J."/>
            <person name="Maillard F."/>
            <person name="Morin E."/>
            <person name="Murat C."/>
            <person name="Nolan M."/>
            <person name="Ohm R."/>
            <person name="Pangilinan J."/>
            <person name="Pereira M."/>
            <person name="Perotto S."/>
            <person name="Peter M."/>
            <person name="Riley R."/>
            <person name="Sitrit Y."/>
            <person name="Stielow B."/>
            <person name="Szollosi G."/>
            <person name="Zifcakova L."/>
            <person name="Stursova M."/>
            <person name="Spatafora J.W."/>
            <person name="Tedersoo L."/>
            <person name="Vaario L.-M."/>
            <person name="Yamada A."/>
            <person name="Yan M."/>
            <person name="Wang P."/>
            <person name="Xu J."/>
            <person name="Bruns T."/>
            <person name="Baldrian P."/>
            <person name="Vilgalys R."/>
            <person name="Henrissat B."/>
            <person name="Grigoriev I.V."/>
            <person name="Hibbett D."/>
            <person name="Nagy L.G."/>
            <person name="Martin F.M."/>
        </authorList>
    </citation>
    <scope>NUCLEOTIDE SEQUENCE</scope>
    <source>
        <strain evidence="8">UH-Tt-Lm1</strain>
    </source>
</reference>
<dbReference type="GO" id="GO:0008168">
    <property type="term" value="F:methyltransferase activity"/>
    <property type="evidence" value="ECO:0007669"/>
    <property type="project" value="UniProtKB-KW"/>
</dbReference>
<keyword evidence="9" id="KW-1185">Reference proteome</keyword>
<keyword evidence="2 5" id="KW-0489">Methyltransferase</keyword>
<reference evidence="8" key="1">
    <citation type="journal article" date="2020" name="Nat. Commun.">
        <title>Large-scale genome sequencing of mycorrhizal fungi provides insights into the early evolution of symbiotic traits.</title>
        <authorList>
            <person name="Miyauchi S."/>
            <person name="Kiss E."/>
            <person name="Kuo A."/>
            <person name="Drula E."/>
            <person name="Kohler A."/>
            <person name="Sanchez-Garcia M."/>
            <person name="Morin E."/>
            <person name="Andreopoulos B."/>
            <person name="Barry K.W."/>
            <person name="Bonito G."/>
            <person name="Buee M."/>
            <person name="Carver A."/>
            <person name="Chen C."/>
            <person name="Cichocki N."/>
            <person name="Clum A."/>
            <person name="Culley D."/>
            <person name="Crous P.W."/>
            <person name="Fauchery L."/>
            <person name="Girlanda M."/>
            <person name="Hayes R.D."/>
            <person name="Keri Z."/>
            <person name="LaButti K."/>
            <person name="Lipzen A."/>
            <person name="Lombard V."/>
            <person name="Magnuson J."/>
            <person name="Maillard F."/>
            <person name="Murat C."/>
            <person name="Nolan M."/>
            <person name="Ohm R.A."/>
            <person name="Pangilinan J."/>
            <person name="Pereira M.F."/>
            <person name="Perotto S."/>
            <person name="Peter M."/>
            <person name="Pfister S."/>
            <person name="Riley R."/>
            <person name="Sitrit Y."/>
            <person name="Stielow J.B."/>
            <person name="Szollosi G."/>
            <person name="Zifcakova L."/>
            <person name="Stursova M."/>
            <person name="Spatafora J.W."/>
            <person name="Tedersoo L."/>
            <person name="Vaario L.M."/>
            <person name="Yamada A."/>
            <person name="Yan M."/>
            <person name="Wang P."/>
            <person name="Xu J."/>
            <person name="Bruns T."/>
            <person name="Baldrian P."/>
            <person name="Vilgalys R."/>
            <person name="Dunand C."/>
            <person name="Henrissat B."/>
            <person name="Grigoriev I.V."/>
            <person name="Hibbett D."/>
            <person name="Nagy L.G."/>
            <person name="Martin F.M."/>
        </authorList>
    </citation>
    <scope>NUCLEOTIDE SEQUENCE</scope>
    <source>
        <strain evidence="8">UH-Tt-Lm1</strain>
    </source>
</reference>
<dbReference type="InterPro" id="IPR010286">
    <property type="entry name" value="METTL16/RlmF"/>
</dbReference>
<dbReference type="EMBL" id="WIUZ02000004">
    <property type="protein sequence ID" value="KAF9787756.1"/>
    <property type="molecule type" value="Genomic_DNA"/>
</dbReference>
<dbReference type="InterPro" id="IPR029063">
    <property type="entry name" value="SAM-dependent_MTases_sf"/>
</dbReference>
<evidence type="ECO:0000256" key="2">
    <source>
        <dbReference type="ARBA" id="ARBA00022603"/>
    </source>
</evidence>
<dbReference type="PIRSF" id="PIRSF037350">
    <property type="entry name" value="Mtase_ZK1128_prd"/>
    <property type="match status" value="1"/>
</dbReference>
<dbReference type="PANTHER" id="PTHR13393">
    <property type="entry name" value="SAM-DEPENDENT METHYLTRANSFERASE"/>
    <property type="match status" value="1"/>
</dbReference>
<dbReference type="OrthoDB" id="514248at2759"/>
<evidence type="ECO:0000313" key="9">
    <source>
        <dbReference type="Proteomes" id="UP000736335"/>
    </source>
</evidence>
<comment type="similarity">
    <text evidence="1 5">Belongs to the methyltransferase superfamily. METTL16/RlmF family.</text>
</comment>
<comment type="caution">
    <text evidence="8">The sequence shown here is derived from an EMBL/GenBank/DDBJ whole genome shotgun (WGS) entry which is preliminary data.</text>
</comment>
<evidence type="ECO:0000256" key="1">
    <source>
        <dbReference type="ARBA" id="ARBA00005878"/>
    </source>
</evidence>
<proteinExistence type="inferred from homology"/>
<dbReference type="Gene3D" id="3.40.50.150">
    <property type="entry name" value="Vaccinia Virus protein VP39"/>
    <property type="match status" value="1"/>
</dbReference>
<feature type="binding site" evidence="6">
    <location>
        <position position="74"/>
    </location>
    <ligand>
        <name>S-adenosyl-L-methionine</name>
        <dbReference type="ChEBI" id="CHEBI:59789"/>
    </ligand>
</feature>
<accession>A0A9P6HJY3</accession>
<feature type="binding site" evidence="6">
    <location>
        <position position="175"/>
    </location>
    <ligand>
        <name>S-adenosyl-L-methionine</name>
        <dbReference type="ChEBI" id="CHEBI:59789"/>
    </ligand>
</feature>
<dbReference type="Pfam" id="PF05971">
    <property type="entry name" value="Methyltransf_10"/>
    <property type="match status" value="1"/>
</dbReference>
<dbReference type="Proteomes" id="UP000736335">
    <property type="component" value="Unassembled WGS sequence"/>
</dbReference>